<dbReference type="InterPro" id="IPR051919">
    <property type="entry name" value="W-dependent_AOR"/>
</dbReference>
<dbReference type="SUPFAM" id="SSF56228">
    <property type="entry name" value="Aldehyde ferredoxin oxidoreductase, N-terminal domain"/>
    <property type="match status" value="1"/>
</dbReference>
<evidence type="ECO:0000256" key="5">
    <source>
        <dbReference type="ARBA" id="ARBA00023002"/>
    </source>
</evidence>
<comment type="cofactor">
    <cofactor evidence="8">
        <name>tungstopterin</name>
        <dbReference type="ChEBI" id="CHEBI:30402"/>
    </cofactor>
</comment>
<name>A0A1T4VF71_9BACT</name>
<evidence type="ECO:0000256" key="2">
    <source>
        <dbReference type="ARBA" id="ARBA00011032"/>
    </source>
</evidence>
<evidence type="ECO:0000313" key="11">
    <source>
        <dbReference type="Proteomes" id="UP000189733"/>
    </source>
</evidence>
<evidence type="ECO:0000256" key="4">
    <source>
        <dbReference type="ARBA" id="ARBA00022723"/>
    </source>
</evidence>
<sequence length="601" mass="64911">MTQSFQHMFRVLHIDLSTGISRFHTFPGRDDVLGGSGLAALLFAEFGAAERPARHPSQPIIFAIGPLTGRFPMMSKVVCGFKSPYHEQYTESHAGGRLGMSLARCGLDALVFTGAAAECSIARIDASGAQCTVAPEFRGKDLFATERMLHARLGADAGRASLCTLGPAAENGSTFGCVTVDTYRHFGRLGAGTALAAKRLKAFAVVGQKSIELPKTQAYKSAYRELAKTVANSSKTAKYRGPGTAGIVESINALGALPWRNLEESADTGAERITGAALLESVFAEKRACSGCTAGCIHLAHVKRPFGASPADPRLISYDYEHIFALGSMLGVTDPHDVMGLILSVERQGLDIMSAGVVLAWATEAMEKGIVTEVETGLPLAFGRADLYAQAIDRLGAGETPFYQALGRGAAYAAKQYGGEDFTCVLGQEMAGYATGEVFFAAQSLNFRHSHLDNLCYCYDYEFFERDPNVAVSVLLQDERMRTLVNCMVGCMFGRKIYTSDVFAQCLDLVGFGGIADGLEEKAAEVQKLRWRTRFETGYQPHRIKIPKRFTEVVTARGPIDPEYMEAVRLAYADAILEMCGARELRSGQARGLRLTMPVSG</sequence>
<dbReference type="GO" id="GO:0016625">
    <property type="term" value="F:oxidoreductase activity, acting on the aldehyde or oxo group of donors, iron-sulfur protein as acceptor"/>
    <property type="evidence" value="ECO:0007669"/>
    <property type="project" value="InterPro"/>
</dbReference>
<evidence type="ECO:0000256" key="8">
    <source>
        <dbReference type="ARBA" id="ARBA00049934"/>
    </source>
</evidence>
<dbReference type="InterPro" id="IPR013984">
    <property type="entry name" value="Ald_Fedxn_OxRdtase_dom2"/>
</dbReference>
<gene>
    <name evidence="10" type="ORF">SAMN02745702_00164</name>
</gene>
<feature type="domain" description="Aldehyde ferredoxin oxidoreductase N-terminal" evidence="9">
    <location>
        <begin position="7"/>
        <end position="209"/>
    </location>
</feature>
<dbReference type="Pfam" id="PF01314">
    <property type="entry name" value="AFOR_C"/>
    <property type="match status" value="1"/>
</dbReference>
<dbReference type="Gene3D" id="3.60.9.10">
    <property type="entry name" value="Aldehyde ferredoxin oxidoreductase, N-terminal domain"/>
    <property type="match status" value="1"/>
</dbReference>
<keyword evidence="5" id="KW-0560">Oxidoreductase</keyword>
<dbReference type="Gene3D" id="1.10.599.10">
    <property type="entry name" value="Aldehyde Ferredoxin Oxidoreductase Protein, subunit A, domain 3"/>
    <property type="match status" value="1"/>
</dbReference>
<evidence type="ECO:0000256" key="3">
    <source>
        <dbReference type="ARBA" id="ARBA00022485"/>
    </source>
</evidence>
<reference evidence="10 11" key="1">
    <citation type="submission" date="2017-02" db="EMBL/GenBank/DDBJ databases">
        <authorList>
            <person name="Peterson S.W."/>
        </authorList>
    </citation>
    <scope>NUCLEOTIDE SEQUENCE [LARGE SCALE GENOMIC DNA]</scope>
    <source>
        <strain evidence="10 11">DSM 18034</strain>
    </source>
</reference>
<proteinExistence type="inferred from homology"/>
<dbReference type="SUPFAM" id="SSF48310">
    <property type="entry name" value="Aldehyde ferredoxin oxidoreductase, C-terminal domains"/>
    <property type="match status" value="1"/>
</dbReference>
<dbReference type="PANTHER" id="PTHR30038">
    <property type="entry name" value="ALDEHYDE FERREDOXIN OXIDOREDUCTASE"/>
    <property type="match status" value="1"/>
</dbReference>
<dbReference type="InterPro" id="IPR036503">
    <property type="entry name" value="Ald_Fedxn_OxRdtase_N_sf"/>
</dbReference>
<evidence type="ECO:0000259" key="9">
    <source>
        <dbReference type="SMART" id="SM00790"/>
    </source>
</evidence>
<keyword evidence="3" id="KW-0004">4Fe-4S</keyword>
<dbReference type="EMBL" id="FUYA01000001">
    <property type="protein sequence ID" value="SKA63546.1"/>
    <property type="molecule type" value="Genomic_DNA"/>
</dbReference>
<comment type="cofactor">
    <cofactor evidence="1">
        <name>[4Fe-4S] cluster</name>
        <dbReference type="ChEBI" id="CHEBI:49883"/>
    </cofactor>
</comment>
<dbReference type="STRING" id="1121442.SAMN02745702_00164"/>
<dbReference type="GO" id="GO:0009055">
    <property type="term" value="F:electron transfer activity"/>
    <property type="evidence" value="ECO:0007669"/>
    <property type="project" value="InterPro"/>
</dbReference>
<evidence type="ECO:0000256" key="7">
    <source>
        <dbReference type="ARBA" id="ARBA00023014"/>
    </source>
</evidence>
<dbReference type="InterPro" id="IPR001203">
    <property type="entry name" value="OxRdtase_Ald_Fedxn_C"/>
</dbReference>
<dbReference type="InterPro" id="IPR013985">
    <property type="entry name" value="Ald_Fedxn_OxRdtase_dom3"/>
</dbReference>
<dbReference type="Proteomes" id="UP000189733">
    <property type="component" value="Unassembled WGS sequence"/>
</dbReference>
<evidence type="ECO:0000256" key="1">
    <source>
        <dbReference type="ARBA" id="ARBA00001966"/>
    </source>
</evidence>
<comment type="similarity">
    <text evidence="2">Belongs to the AOR/FOR family.</text>
</comment>
<keyword evidence="7" id="KW-0411">Iron-sulfur</keyword>
<keyword evidence="11" id="KW-1185">Reference proteome</keyword>
<keyword evidence="6" id="KW-0408">Iron</keyword>
<evidence type="ECO:0000256" key="6">
    <source>
        <dbReference type="ARBA" id="ARBA00023004"/>
    </source>
</evidence>
<dbReference type="GO" id="GO:0046872">
    <property type="term" value="F:metal ion binding"/>
    <property type="evidence" value="ECO:0007669"/>
    <property type="project" value="UniProtKB-KW"/>
</dbReference>
<dbReference type="InterPro" id="IPR013983">
    <property type="entry name" value="Ald_Fedxn_OxRdtase_N"/>
</dbReference>
<dbReference type="InterPro" id="IPR036021">
    <property type="entry name" value="Tungsten_al_ferr_oxy-like_C"/>
</dbReference>
<dbReference type="Pfam" id="PF02730">
    <property type="entry name" value="AFOR_N"/>
    <property type="match status" value="1"/>
</dbReference>
<dbReference type="SMART" id="SM00790">
    <property type="entry name" value="AFOR_N"/>
    <property type="match status" value="1"/>
</dbReference>
<accession>A0A1T4VF71</accession>
<protein>
    <submittedName>
        <fullName evidence="10">Aldehyde:ferredoxin oxidoreductase</fullName>
    </submittedName>
</protein>
<dbReference type="GO" id="GO:0051539">
    <property type="term" value="F:4 iron, 4 sulfur cluster binding"/>
    <property type="evidence" value="ECO:0007669"/>
    <property type="project" value="UniProtKB-KW"/>
</dbReference>
<keyword evidence="4" id="KW-0479">Metal-binding</keyword>
<evidence type="ECO:0000313" key="10">
    <source>
        <dbReference type="EMBL" id="SKA63546.1"/>
    </source>
</evidence>
<organism evidence="10 11">
    <name type="scientific">Desulfobaculum bizertense DSM 18034</name>
    <dbReference type="NCBI Taxonomy" id="1121442"/>
    <lineage>
        <taxon>Bacteria</taxon>
        <taxon>Pseudomonadati</taxon>
        <taxon>Thermodesulfobacteriota</taxon>
        <taxon>Desulfovibrionia</taxon>
        <taxon>Desulfovibrionales</taxon>
        <taxon>Desulfovibrionaceae</taxon>
        <taxon>Desulfobaculum</taxon>
    </lineage>
</organism>
<dbReference type="Gene3D" id="1.10.569.10">
    <property type="entry name" value="Aldehyde Ferredoxin Oxidoreductase Protein, subunit A, domain 2"/>
    <property type="match status" value="1"/>
</dbReference>
<dbReference type="AlphaFoldDB" id="A0A1T4VF71"/>
<dbReference type="PANTHER" id="PTHR30038:SF8">
    <property type="entry name" value="ALDEHYDE FERREDOXIN OXIDOREDUCTASE"/>
    <property type="match status" value="1"/>
</dbReference>